<dbReference type="FunFam" id="3.20.19.10:FF:000003">
    <property type="entry name" value="3-isopropylmalate dehydratase small subunit"/>
    <property type="match status" value="1"/>
</dbReference>
<proteinExistence type="inferred from homology"/>
<dbReference type="InterPro" id="IPR033940">
    <property type="entry name" value="IPMI_Swivel"/>
</dbReference>
<keyword evidence="10 18" id="KW-0028">Amino-acid biosynthesis</keyword>
<evidence type="ECO:0000256" key="6">
    <source>
        <dbReference type="ARBA" id="ARBA00011998"/>
    </source>
</evidence>
<keyword evidence="11" id="KW-0479">Metal-binding</keyword>
<dbReference type="InterPro" id="IPR015931">
    <property type="entry name" value="Acnase/IPM_dHydase_lsu_aba_1/3"/>
</dbReference>
<dbReference type="PROSITE" id="PS01244">
    <property type="entry name" value="ACONITASE_2"/>
    <property type="match status" value="1"/>
</dbReference>
<dbReference type="GO" id="GO:0046872">
    <property type="term" value="F:metal ion binding"/>
    <property type="evidence" value="ECO:0007669"/>
    <property type="project" value="UniProtKB-KW"/>
</dbReference>
<dbReference type="AlphaFoldDB" id="A0A100I531"/>
<comment type="function">
    <text evidence="3 18">Catalyzes the isomerization between 2-isopropylmalate and 3-isopropylmalate, via the formation of 2-isopropylmaleate.</text>
</comment>
<dbReference type="NCBIfam" id="TIGR00171">
    <property type="entry name" value="leuD"/>
    <property type="match status" value="1"/>
</dbReference>
<dbReference type="VEuPathDB" id="FungiDB:M747DRAFT_320453"/>
<keyword evidence="14 18" id="KW-0456">Lyase</keyword>
<dbReference type="GO" id="GO:0051539">
    <property type="term" value="F:4 iron, 4 sulfur cluster binding"/>
    <property type="evidence" value="ECO:0007669"/>
    <property type="project" value="UniProtKB-KW"/>
</dbReference>
<dbReference type="Pfam" id="PF00694">
    <property type="entry name" value="Aconitase_C"/>
    <property type="match status" value="1"/>
</dbReference>
<evidence type="ECO:0000256" key="1">
    <source>
        <dbReference type="ARBA" id="ARBA00000491"/>
    </source>
</evidence>
<dbReference type="GO" id="GO:0003861">
    <property type="term" value="F:3-isopropylmalate dehydratase activity"/>
    <property type="evidence" value="ECO:0007669"/>
    <property type="project" value="UniProtKB-EC"/>
</dbReference>
<dbReference type="UniPathway" id="UPA00048">
    <property type="reaction ID" value="UER00071"/>
</dbReference>
<dbReference type="InterPro" id="IPR001030">
    <property type="entry name" value="Acoase/IPM_deHydtase_lsu_aba"/>
</dbReference>
<dbReference type="CDD" id="cd01577">
    <property type="entry name" value="IPMI_Swivel"/>
    <property type="match status" value="1"/>
</dbReference>
<keyword evidence="12" id="KW-0408">Iron</keyword>
<dbReference type="Proteomes" id="UP000068243">
    <property type="component" value="Unassembled WGS sequence"/>
</dbReference>
<evidence type="ECO:0000256" key="3">
    <source>
        <dbReference type="ARBA" id="ARBA00002695"/>
    </source>
</evidence>
<dbReference type="EMBL" id="BCMY01000001">
    <property type="protein sequence ID" value="GAQ34847.1"/>
    <property type="molecule type" value="Genomic_DNA"/>
</dbReference>
<dbReference type="PIRSF" id="PIRSF001418">
    <property type="entry name" value="ACN"/>
    <property type="match status" value="1"/>
</dbReference>
<evidence type="ECO:0000256" key="5">
    <source>
        <dbReference type="ARBA" id="ARBA00007185"/>
    </source>
</evidence>
<dbReference type="VEuPathDB" id="FungiDB:ATCC64974_61530"/>
<evidence type="ECO:0000256" key="10">
    <source>
        <dbReference type="ARBA" id="ARBA00022605"/>
    </source>
</evidence>
<dbReference type="NCBIfam" id="NF009116">
    <property type="entry name" value="PRK12466.1"/>
    <property type="match status" value="1"/>
</dbReference>
<comment type="caution">
    <text evidence="21">The sequence shown here is derived from an EMBL/GenBank/DDBJ whole genome shotgun (WGS) entry which is preliminary data.</text>
</comment>
<evidence type="ECO:0000256" key="14">
    <source>
        <dbReference type="ARBA" id="ARBA00023239"/>
    </source>
</evidence>
<organism evidence="21 22">
    <name type="scientific">Aspergillus niger</name>
    <dbReference type="NCBI Taxonomy" id="5061"/>
    <lineage>
        <taxon>Eukaryota</taxon>
        <taxon>Fungi</taxon>
        <taxon>Dikarya</taxon>
        <taxon>Ascomycota</taxon>
        <taxon>Pezizomycotina</taxon>
        <taxon>Eurotiomycetes</taxon>
        <taxon>Eurotiomycetidae</taxon>
        <taxon>Eurotiales</taxon>
        <taxon>Aspergillaceae</taxon>
        <taxon>Aspergillus</taxon>
        <taxon>Aspergillus subgen. Circumdati</taxon>
    </lineage>
</organism>
<comment type="pathway">
    <text evidence="4 18">Amino-acid biosynthesis; L-leucine biosynthesis; L-leucine from 3-methyl-2-oxobutanoate: step 2/4.</text>
</comment>
<evidence type="ECO:0000256" key="15">
    <source>
        <dbReference type="ARBA" id="ARBA00023304"/>
    </source>
</evidence>
<dbReference type="GO" id="GO:0009316">
    <property type="term" value="C:3-isopropylmalate dehydratase complex"/>
    <property type="evidence" value="ECO:0007669"/>
    <property type="project" value="InterPro"/>
</dbReference>
<keyword evidence="15 18" id="KW-0100">Branched-chain amino acid biosynthesis</keyword>
<comment type="cofactor">
    <cofactor evidence="2">
        <name>[4Fe-4S] cluster</name>
        <dbReference type="ChEBI" id="CHEBI:49883"/>
    </cofactor>
</comment>
<dbReference type="InterPro" id="IPR004430">
    <property type="entry name" value="3-IsopropMal_deHydase_lsu"/>
</dbReference>
<dbReference type="OMA" id="EDNEPHT"/>
<keyword evidence="8 18" id="KW-0432">Leucine biosynthesis</keyword>
<evidence type="ECO:0000256" key="18">
    <source>
        <dbReference type="PIRNR" id="PIRNR001418"/>
    </source>
</evidence>
<dbReference type="VEuPathDB" id="FungiDB:An02g03250"/>
<feature type="domain" description="Aconitase A/isopropylmalate dehydratase small subunit swivel" evidence="20">
    <location>
        <begin position="537"/>
        <end position="658"/>
    </location>
</feature>
<evidence type="ECO:0000256" key="12">
    <source>
        <dbReference type="ARBA" id="ARBA00023004"/>
    </source>
</evidence>
<dbReference type="PROSITE" id="PS00450">
    <property type="entry name" value="ACONITASE_1"/>
    <property type="match status" value="1"/>
</dbReference>
<keyword evidence="13" id="KW-0411">Iron-sulfur</keyword>
<reference evidence="22" key="1">
    <citation type="journal article" date="2016" name="Genome Announc.">
        <title>Draft genome sequence of Aspergillus niger strain An76.</title>
        <authorList>
            <person name="Gong W."/>
            <person name="Cheng Z."/>
            <person name="Zhang H."/>
            <person name="Liu L."/>
            <person name="Gao P."/>
            <person name="Wang L."/>
        </authorList>
    </citation>
    <scope>NUCLEOTIDE SEQUENCE [LARGE SCALE GENOMIC DNA]</scope>
    <source>
        <strain evidence="22">An76</strain>
    </source>
</reference>
<dbReference type="NCBIfam" id="TIGR00170">
    <property type="entry name" value="leuC"/>
    <property type="match status" value="1"/>
</dbReference>
<accession>A0A100I531</accession>
<evidence type="ECO:0000256" key="9">
    <source>
        <dbReference type="ARBA" id="ARBA00022485"/>
    </source>
</evidence>
<dbReference type="FunFam" id="3.30.499.10:FF:000006">
    <property type="entry name" value="3-isopropylmalate dehydratase large subunit"/>
    <property type="match status" value="1"/>
</dbReference>
<dbReference type="InterPro" id="IPR004431">
    <property type="entry name" value="3-IsopropMal_deHydase_ssu"/>
</dbReference>
<keyword evidence="9" id="KW-0004">4Fe-4S</keyword>
<comment type="catalytic activity">
    <reaction evidence="1 18">
        <text>(2R,3S)-3-isopropylmalate = (2S)-2-isopropylmalate</text>
        <dbReference type="Rhea" id="RHEA:32287"/>
        <dbReference type="ChEBI" id="CHEBI:1178"/>
        <dbReference type="ChEBI" id="CHEBI:35121"/>
        <dbReference type="EC" id="4.2.1.33"/>
    </reaction>
</comment>
<dbReference type="PaxDb" id="5061-CADANGAP00001781"/>
<dbReference type="OrthoDB" id="2279155at2759"/>
<evidence type="ECO:0000259" key="20">
    <source>
        <dbReference type="Pfam" id="PF00694"/>
    </source>
</evidence>
<name>A0A100I531_ASPNG</name>
<sequence length="773" mass="84045">MPGADRKPKTLYDKVLDHHIVNEQEDGTLLIYIDRHLVHEVTSPQAFEGLKNAGRKVRRPDCTLVTVDHNIPTSSRKNFKNVDEFIKENDSRLQCSTLEENVKDFGLTYFGMGDKRQGIVHIIGPEQGFTLPGTTVVCGDSHTSTHGAFGALAFGIGTSEVEHVLATQTLITRRSKNMRIQVDGELPAGVTSKDVVLHIIGVIGTAGGTGAVIEFCGSVIRSLSMEARMSMCNMSIEAGARAGMIAPDQITFDYLKGRPLAPKVDSPEWTRAVNFWSSLASDEDAVYDKTVIIDGKDIIPTVSWGTSPQDVIPINGVVPGPDDFEDENRKLACKRALEYMGLTAGTPMKDITVDKVFIGSCTNARIEDLRAAAKVVRGKKIASNIKRAMVVPGSGLVKQQAESEGLDKIFTDAGFEWREAGCSMCLGMNPDILSPQERCASTSNRNFEGRQGYGGRTHLMSPAMAASAAIVGKLADVREHLTSSPVLGKVQPKIDVQEQLHEEPTTEDEVERIMDLPADNEPHTNSSATATSSAGLPKFTTLKGVAAPMDRSNVDTDAIIPKQFLKTIKRTGLGSALFYELRYKDGAEDPSFILNQGIYRNSKILVVTGPNFGCGSSREHAPWALLDFGIKCIIAPSFADIFFNNTFKNGMLPVVISDEAVLAKIAAEAHAGREVEVDLVNQQIKDAAGNKLADFDVDGFRKHCLINGLDDIGLTLQMESKIKNFENKRTIETPWLDGSGYLKRGNRGGATMVQAAPVPKTNRGDVKSEPLEW</sequence>
<dbReference type="EC" id="4.2.1.33" evidence="6 18"/>
<evidence type="ECO:0000313" key="21">
    <source>
        <dbReference type="EMBL" id="GAQ34847.1"/>
    </source>
</evidence>
<dbReference type="InterPro" id="IPR036008">
    <property type="entry name" value="Aconitase_4Fe-4S_dom"/>
</dbReference>
<dbReference type="Gene3D" id="3.30.499.10">
    <property type="entry name" value="Aconitase, domain 3"/>
    <property type="match status" value="2"/>
</dbReference>
<evidence type="ECO:0000256" key="8">
    <source>
        <dbReference type="ARBA" id="ARBA00022430"/>
    </source>
</evidence>
<dbReference type="Gene3D" id="3.20.19.10">
    <property type="entry name" value="Aconitase, domain 4"/>
    <property type="match status" value="1"/>
</dbReference>
<dbReference type="Pfam" id="PF00330">
    <property type="entry name" value="Aconitase"/>
    <property type="match status" value="1"/>
</dbReference>
<evidence type="ECO:0000256" key="2">
    <source>
        <dbReference type="ARBA" id="ARBA00001966"/>
    </source>
</evidence>
<evidence type="ECO:0000256" key="7">
    <source>
        <dbReference type="ARBA" id="ARBA00014371"/>
    </source>
</evidence>
<evidence type="ECO:0000313" key="22">
    <source>
        <dbReference type="Proteomes" id="UP000068243"/>
    </source>
</evidence>
<dbReference type="InterPro" id="IPR012235">
    <property type="entry name" value="3-IsopropMal_deHydtase_ssu/lsu"/>
</dbReference>
<dbReference type="CDD" id="cd01583">
    <property type="entry name" value="IPMI"/>
    <property type="match status" value="1"/>
</dbReference>
<evidence type="ECO:0000256" key="4">
    <source>
        <dbReference type="ARBA" id="ARBA00004729"/>
    </source>
</evidence>
<evidence type="ECO:0000256" key="11">
    <source>
        <dbReference type="ARBA" id="ARBA00022723"/>
    </source>
</evidence>
<dbReference type="NCBIfam" id="NF004016">
    <property type="entry name" value="PRK05478.1"/>
    <property type="match status" value="1"/>
</dbReference>
<dbReference type="InterPro" id="IPR000573">
    <property type="entry name" value="AconitaseA/IPMdHydase_ssu_swvl"/>
</dbReference>
<dbReference type="InterPro" id="IPR015928">
    <property type="entry name" value="Aconitase/3IPM_dehydase_swvl"/>
</dbReference>
<dbReference type="SUPFAM" id="SSF53732">
    <property type="entry name" value="Aconitase iron-sulfur domain"/>
    <property type="match status" value="1"/>
</dbReference>
<dbReference type="GO" id="GO:0009098">
    <property type="term" value="P:L-leucine biosynthetic process"/>
    <property type="evidence" value="ECO:0007669"/>
    <property type="project" value="UniProtKB-UniPathway"/>
</dbReference>
<dbReference type="VEuPathDB" id="FungiDB:ASPNIDRAFT2_1158130"/>
<evidence type="ECO:0000256" key="13">
    <source>
        <dbReference type="ARBA" id="ARBA00023014"/>
    </source>
</evidence>
<dbReference type="HAMAP" id="MF_01026">
    <property type="entry name" value="LeuC_type1"/>
    <property type="match status" value="1"/>
</dbReference>
<evidence type="ECO:0000256" key="16">
    <source>
        <dbReference type="ARBA" id="ARBA00031631"/>
    </source>
</evidence>
<dbReference type="PRINTS" id="PR00415">
    <property type="entry name" value="ACONITASE"/>
</dbReference>
<dbReference type="InterPro" id="IPR033941">
    <property type="entry name" value="IPMI_cat"/>
</dbReference>
<gene>
    <name evidence="21" type="ORF">ABL_00916</name>
</gene>
<dbReference type="InterPro" id="IPR018136">
    <property type="entry name" value="Aconitase_4Fe-4S_BS"/>
</dbReference>
<dbReference type="PANTHER" id="PTHR43822">
    <property type="entry name" value="HOMOACONITASE, MITOCHONDRIAL-RELATED"/>
    <property type="match status" value="1"/>
</dbReference>
<dbReference type="SUPFAM" id="SSF52016">
    <property type="entry name" value="LeuD/IlvD-like"/>
    <property type="match status" value="1"/>
</dbReference>
<dbReference type="PANTHER" id="PTHR43822:SF9">
    <property type="entry name" value="3-ISOPROPYLMALATE DEHYDRATASE"/>
    <property type="match status" value="1"/>
</dbReference>
<evidence type="ECO:0000256" key="17">
    <source>
        <dbReference type="ARBA" id="ARBA00033368"/>
    </source>
</evidence>
<dbReference type="InterPro" id="IPR050067">
    <property type="entry name" value="IPM_dehydratase_rel_enz"/>
</dbReference>
<protein>
    <recommendedName>
        <fullName evidence="7 18">3-isopropylmalate dehydratase</fullName>
        <ecNumber evidence="6 18">4.2.1.33</ecNumber>
    </recommendedName>
    <alternativeName>
        <fullName evidence="16 18">Alpha-IPM isomerase</fullName>
    </alternativeName>
    <alternativeName>
        <fullName evidence="17 18">Isopropylmalate isomerase</fullName>
    </alternativeName>
</protein>
<evidence type="ECO:0000259" key="19">
    <source>
        <dbReference type="Pfam" id="PF00330"/>
    </source>
</evidence>
<dbReference type="NCBIfam" id="NF002458">
    <property type="entry name" value="PRK01641.1"/>
    <property type="match status" value="1"/>
</dbReference>
<feature type="domain" description="Aconitase/3-isopropylmalate dehydratase large subunit alpha/beta/alpha" evidence="19">
    <location>
        <begin position="13"/>
        <end position="472"/>
    </location>
</feature>
<dbReference type="HAMAP" id="MF_01031">
    <property type="entry name" value="LeuD_type1"/>
    <property type="match status" value="1"/>
</dbReference>
<dbReference type="FunFam" id="3.30.499.10:FF:000023">
    <property type="entry name" value="3-isopropylmalate dehydratase"/>
    <property type="match status" value="1"/>
</dbReference>
<comment type="similarity">
    <text evidence="5 18">Belongs to the aconitase/IPM isomerase family.</text>
</comment>